<proteinExistence type="predicted"/>
<feature type="domain" description="Protein kinase" evidence="6">
    <location>
        <begin position="8"/>
        <end position="334"/>
    </location>
</feature>
<dbReference type="SUPFAM" id="SSF56112">
    <property type="entry name" value="Protein kinase-like (PK-like)"/>
    <property type="match status" value="2"/>
</dbReference>
<dbReference type="OMA" id="HLFFEPD"/>
<accession>A0A3Q2VM37</accession>
<dbReference type="InterPro" id="IPR008271">
    <property type="entry name" value="Ser/Thr_kinase_AS"/>
</dbReference>
<name>A0A3Q2VM37_HAPBU</name>
<dbReference type="Proteomes" id="UP000264840">
    <property type="component" value="Unplaced"/>
</dbReference>
<dbReference type="InterPro" id="IPR011009">
    <property type="entry name" value="Kinase-like_dom_sf"/>
</dbReference>
<evidence type="ECO:0000259" key="6">
    <source>
        <dbReference type="PROSITE" id="PS50011"/>
    </source>
</evidence>
<dbReference type="PROSITE" id="PS50011">
    <property type="entry name" value="PROTEIN_KINASE_DOM"/>
    <property type="match status" value="1"/>
</dbReference>
<dbReference type="InterPro" id="IPR050494">
    <property type="entry name" value="Ser_Thr_dual-spec_kinase"/>
</dbReference>
<dbReference type="InterPro" id="IPR000719">
    <property type="entry name" value="Prot_kinase_dom"/>
</dbReference>
<keyword evidence="2" id="KW-0808">Transferase</keyword>
<dbReference type="GeneTree" id="ENSGT00940000164472"/>
<keyword evidence="8" id="KW-1185">Reference proteome</keyword>
<evidence type="ECO:0000313" key="7">
    <source>
        <dbReference type="Ensembl" id="ENSHBUP00000012655.1"/>
    </source>
</evidence>
<dbReference type="GO" id="GO:0005524">
    <property type="term" value="F:ATP binding"/>
    <property type="evidence" value="ECO:0007669"/>
    <property type="project" value="UniProtKB-KW"/>
</dbReference>
<dbReference type="GO" id="GO:0005634">
    <property type="term" value="C:nucleus"/>
    <property type="evidence" value="ECO:0007669"/>
    <property type="project" value="TreeGrafter"/>
</dbReference>
<dbReference type="Pfam" id="PF00069">
    <property type="entry name" value="Pkinase"/>
    <property type="match status" value="1"/>
</dbReference>
<evidence type="ECO:0000256" key="4">
    <source>
        <dbReference type="ARBA" id="ARBA00022777"/>
    </source>
</evidence>
<dbReference type="SMART" id="SM00220">
    <property type="entry name" value="S_TKc"/>
    <property type="match status" value="1"/>
</dbReference>
<reference evidence="7" key="2">
    <citation type="submission" date="2025-09" db="UniProtKB">
        <authorList>
            <consortium name="Ensembl"/>
        </authorList>
    </citation>
    <scope>IDENTIFICATION</scope>
</reference>
<evidence type="ECO:0000256" key="2">
    <source>
        <dbReference type="ARBA" id="ARBA00022679"/>
    </source>
</evidence>
<keyword evidence="3" id="KW-0547">Nucleotide-binding</keyword>
<evidence type="ECO:0000256" key="1">
    <source>
        <dbReference type="ARBA" id="ARBA00022527"/>
    </source>
</evidence>
<dbReference type="GO" id="GO:0005737">
    <property type="term" value="C:cytoplasm"/>
    <property type="evidence" value="ECO:0007669"/>
    <property type="project" value="TreeGrafter"/>
</dbReference>
<keyword evidence="4" id="KW-0418">Kinase</keyword>
<keyword evidence="1" id="KW-0723">Serine/threonine-protein kinase</keyword>
<evidence type="ECO:0000256" key="3">
    <source>
        <dbReference type="ARBA" id="ARBA00022741"/>
    </source>
</evidence>
<organism evidence="7 8">
    <name type="scientific">Haplochromis burtoni</name>
    <name type="common">Burton's mouthbrooder</name>
    <name type="synonym">Chromis burtoni</name>
    <dbReference type="NCBI Taxonomy" id="8153"/>
    <lineage>
        <taxon>Eukaryota</taxon>
        <taxon>Metazoa</taxon>
        <taxon>Chordata</taxon>
        <taxon>Craniata</taxon>
        <taxon>Vertebrata</taxon>
        <taxon>Euteleostomi</taxon>
        <taxon>Actinopterygii</taxon>
        <taxon>Neopterygii</taxon>
        <taxon>Teleostei</taxon>
        <taxon>Neoteleostei</taxon>
        <taxon>Acanthomorphata</taxon>
        <taxon>Ovalentaria</taxon>
        <taxon>Cichlomorphae</taxon>
        <taxon>Cichliformes</taxon>
        <taxon>Cichlidae</taxon>
        <taxon>African cichlids</taxon>
        <taxon>Pseudocrenilabrinae</taxon>
        <taxon>Haplochromini</taxon>
        <taxon>Haplochromis</taxon>
    </lineage>
</organism>
<sequence>ITNYQRYHKVEAFLGEGPFGVVTKCQKTKNKKAVAIKINKSKPEILQQAKLEIFILEKLRRLDGDTCNIVKWNGYFLDGKRICLNFELLDQNLWDYMKDRNHQGLPIRELRPILQQLANALFHLSSLGIVHADLKLGNIVVVNRHQSPVKVIDFGLACPVRAPEVMLHIPYNEAIEMWSLGLVAKYLTILIGCVILRSLQRLCVHFRVLWHSHSHPGSMGEVAVELATGVPLYPGNEDYHVLKFIIHTQGQPPDYILDCGMATEYYIRKDDYSEQRWTFKMDEQFQYETGDQSKETPQHLDDGTNLLVSLIKEMLALDPNRRINPSEVLQHLFFEPDLSNGSPCIDVRSRGAQKSLAVFL</sequence>
<dbReference type="AlphaFoldDB" id="A0A3Q2VM37"/>
<protein>
    <recommendedName>
        <fullName evidence="6">Protein kinase domain-containing protein</fullName>
    </recommendedName>
</protein>
<evidence type="ECO:0000256" key="5">
    <source>
        <dbReference type="ARBA" id="ARBA00022840"/>
    </source>
</evidence>
<dbReference type="PANTHER" id="PTHR24058:SF17">
    <property type="entry name" value="HOMEODOMAIN INTERACTING PROTEIN KINASE, ISOFORM D"/>
    <property type="match status" value="1"/>
</dbReference>
<dbReference type="STRING" id="8153.ENSHBUP00000012655"/>
<dbReference type="GO" id="GO:0004713">
    <property type="term" value="F:protein tyrosine kinase activity"/>
    <property type="evidence" value="ECO:0007669"/>
    <property type="project" value="TreeGrafter"/>
</dbReference>
<dbReference type="PROSITE" id="PS00108">
    <property type="entry name" value="PROTEIN_KINASE_ST"/>
    <property type="match status" value="1"/>
</dbReference>
<evidence type="ECO:0000313" key="8">
    <source>
        <dbReference type="Proteomes" id="UP000264840"/>
    </source>
</evidence>
<dbReference type="Ensembl" id="ENSHBUT00000032632.1">
    <property type="protein sequence ID" value="ENSHBUP00000012655.1"/>
    <property type="gene ID" value="ENSHBUG00000014540.1"/>
</dbReference>
<dbReference type="GO" id="GO:0004674">
    <property type="term" value="F:protein serine/threonine kinase activity"/>
    <property type="evidence" value="ECO:0007669"/>
    <property type="project" value="UniProtKB-KW"/>
</dbReference>
<dbReference type="PANTHER" id="PTHR24058">
    <property type="entry name" value="DUAL SPECIFICITY PROTEIN KINASE"/>
    <property type="match status" value="1"/>
</dbReference>
<dbReference type="Gene3D" id="1.10.510.10">
    <property type="entry name" value="Transferase(Phosphotransferase) domain 1"/>
    <property type="match status" value="2"/>
</dbReference>
<reference evidence="7" key="1">
    <citation type="submission" date="2025-08" db="UniProtKB">
        <authorList>
            <consortium name="Ensembl"/>
        </authorList>
    </citation>
    <scope>IDENTIFICATION</scope>
</reference>
<keyword evidence="5" id="KW-0067">ATP-binding</keyword>